<dbReference type="EMBL" id="KB468053">
    <property type="protein sequence ID" value="PCH40254.1"/>
    <property type="molecule type" value="Genomic_DNA"/>
</dbReference>
<evidence type="ECO:0000259" key="1">
    <source>
        <dbReference type="PROSITE" id="PS50181"/>
    </source>
</evidence>
<dbReference type="InterPro" id="IPR036047">
    <property type="entry name" value="F-box-like_dom_sf"/>
</dbReference>
<proteinExistence type="predicted"/>
<dbReference type="Gene3D" id="1.20.1280.50">
    <property type="match status" value="1"/>
</dbReference>
<dbReference type="InterPro" id="IPR001810">
    <property type="entry name" value="F-box_dom"/>
</dbReference>
<dbReference type="InterPro" id="IPR036322">
    <property type="entry name" value="WD40_repeat_dom_sf"/>
</dbReference>
<dbReference type="Proteomes" id="UP000218811">
    <property type="component" value="Unassembled WGS sequence"/>
</dbReference>
<protein>
    <recommendedName>
        <fullName evidence="1">F-box domain-containing protein</fullName>
    </recommendedName>
</protein>
<dbReference type="SUPFAM" id="SSF50978">
    <property type="entry name" value="WD40 repeat-like"/>
    <property type="match status" value="1"/>
</dbReference>
<accession>A0A2H3JU67</accession>
<sequence length="481" mass="52112">MDFQTLPGDVIIAVMRYLDARSLAALARTCRFIHTLVNESGWGLYVRLNPRTSYSLHKSLLTWDPRAQVRYHVHTDRNWAHAEFVARPLSRKWRGKLQPMLAINSSHLFVGVGNTIYLYTFVAAKAGTAPAIRFESFYTTSGRLQAACDITSITAVADAGLDRTVYVGYADGALERVVLPPADVDGKLIDPLSRDRYEFHTNDIVESLSSGDNYLLSLSSSGIAMFMNLASPSSTPDLLDLQARSWSTYLSTRGSSPYAVFGTSSVSPLVVHDIRPSGLSSDPFAVLTSGTDEGATRQSAVYGIAGAPPSSPWGSSDQILVSGWYDGPVRVHDLRSSSRTSSSCSAGGPASLKPVLSVYDPWLFEPNYSVSCGGGSSSYIAAGTARHSVVALWDVRSPATGWSVHAPGNDSSPVYSVILESSRLFGATQSRPFVLDFGPDSAEETYPDLSVDLHEAGRVEGLKKRDKRGIGFYVTKYSHSR</sequence>
<evidence type="ECO:0000313" key="3">
    <source>
        <dbReference type="Proteomes" id="UP000218811"/>
    </source>
</evidence>
<organism evidence="2 3">
    <name type="scientific">Wolfiporia cocos (strain MD-104)</name>
    <name type="common">Brown rot fungus</name>
    <dbReference type="NCBI Taxonomy" id="742152"/>
    <lineage>
        <taxon>Eukaryota</taxon>
        <taxon>Fungi</taxon>
        <taxon>Dikarya</taxon>
        <taxon>Basidiomycota</taxon>
        <taxon>Agaricomycotina</taxon>
        <taxon>Agaricomycetes</taxon>
        <taxon>Polyporales</taxon>
        <taxon>Phaeolaceae</taxon>
        <taxon>Wolfiporia</taxon>
    </lineage>
</organism>
<dbReference type="OrthoDB" id="1259151at2759"/>
<reference evidence="2 3" key="1">
    <citation type="journal article" date="2012" name="Science">
        <title>The Paleozoic origin of enzymatic lignin decomposition reconstructed from 31 fungal genomes.</title>
        <authorList>
            <person name="Floudas D."/>
            <person name="Binder M."/>
            <person name="Riley R."/>
            <person name="Barry K."/>
            <person name="Blanchette R.A."/>
            <person name="Henrissat B."/>
            <person name="Martinez A.T."/>
            <person name="Otillar R."/>
            <person name="Spatafora J.W."/>
            <person name="Yadav J.S."/>
            <person name="Aerts A."/>
            <person name="Benoit I."/>
            <person name="Boyd A."/>
            <person name="Carlson A."/>
            <person name="Copeland A."/>
            <person name="Coutinho P.M."/>
            <person name="de Vries R.P."/>
            <person name="Ferreira P."/>
            <person name="Findley K."/>
            <person name="Foster B."/>
            <person name="Gaskell J."/>
            <person name="Glotzer D."/>
            <person name="Gorecki P."/>
            <person name="Heitman J."/>
            <person name="Hesse C."/>
            <person name="Hori C."/>
            <person name="Igarashi K."/>
            <person name="Jurgens J.A."/>
            <person name="Kallen N."/>
            <person name="Kersten P."/>
            <person name="Kohler A."/>
            <person name="Kuees U."/>
            <person name="Kumar T.K.A."/>
            <person name="Kuo A."/>
            <person name="LaButti K."/>
            <person name="Larrondo L.F."/>
            <person name="Lindquist E."/>
            <person name="Ling A."/>
            <person name="Lombard V."/>
            <person name="Lucas S."/>
            <person name="Lundell T."/>
            <person name="Martin R."/>
            <person name="McLaughlin D.J."/>
            <person name="Morgenstern I."/>
            <person name="Morin E."/>
            <person name="Murat C."/>
            <person name="Nagy L.G."/>
            <person name="Nolan M."/>
            <person name="Ohm R.A."/>
            <person name="Patyshakuliyeva A."/>
            <person name="Rokas A."/>
            <person name="Ruiz-Duenas F.J."/>
            <person name="Sabat G."/>
            <person name="Salamov A."/>
            <person name="Samejima M."/>
            <person name="Schmutz J."/>
            <person name="Slot J.C."/>
            <person name="St John F."/>
            <person name="Stenlid J."/>
            <person name="Sun H."/>
            <person name="Sun S."/>
            <person name="Syed K."/>
            <person name="Tsang A."/>
            <person name="Wiebenga A."/>
            <person name="Young D."/>
            <person name="Pisabarro A."/>
            <person name="Eastwood D.C."/>
            <person name="Martin F."/>
            <person name="Cullen D."/>
            <person name="Grigoriev I.V."/>
            <person name="Hibbett D.S."/>
        </authorList>
    </citation>
    <scope>NUCLEOTIDE SEQUENCE [LARGE SCALE GENOMIC DNA]</scope>
    <source>
        <strain evidence="2 3">MD-104</strain>
    </source>
</reference>
<dbReference type="AlphaFoldDB" id="A0A2H3JU67"/>
<evidence type="ECO:0000313" key="2">
    <source>
        <dbReference type="EMBL" id="PCH40254.1"/>
    </source>
</evidence>
<keyword evidence="3" id="KW-1185">Reference proteome</keyword>
<dbReference type="Pfam" id="PF12937">
    <property type="entry name" value="F-box-like"/>
    <property type="match status" value="1"/>
</dbReference>
<gene>
    <name evidence="2" type="ORF">WOLCODRAFT_136746</name>
</gene>
<feature type="domain" description="F-box" evidence="1">
    <location>
        <begin position="1"/>
        <end position="48"/>
    </location>
</feature>
<dbReference type="SUPFAM" id="SSF81383">
    <property type="entry name" value="F-box domain"/>
    <property type="match status" value="1"/>
</dbReference>
<dbReference type="PROSITE" id="PS50181">
    <property type="entry name" value="FBOX"/>
    <property type="match status" value="1"/>
</dbReference>
<name>A0A2H3JU67_WOLCO</name>
<dbReference type="OMA" id="WSYEPIY"/>